<keyword evidence="2" id="KW-1185">Reference proteome</keyword>
<evidence type="ECO:0000313" key="2">
    <source>
        <dbReference type="Proteomes" id="UP001187192"/>
    </source>
</evidence>
<sequence>MGLAMWATGAYAGSRRQRSSTKKCEIHRDGDRPETWVTVVGLAMAPTSATACSPPSLLGTPSWTCGRRSSAAASGFVTAVVLIVAAVSPNHHLPPVNGCREPWRSGLIGDSSI</sequence>
<organism evidence="1 2">
    <name type="scientific">Ficus carica</name>
    <name type="common">Common fig</name>
    <dbReference type="NCBI Taxonomy" id="3494"/>
    <lineage>
        <taxon>Eukaryota</taxon>
        <taxon>Viridiplantae</taxon>
        <taxon>Streptophyta</taxon>
        <taxon>Embryophyta</taxon>
        <taxon>Tracheophyta</taxon>
        <taxon>Spermatophyta</taxon>
        <taxon>Magnoliopsida</taxon>
        <taxon>eudicotyledons</taxon>
        <taxon>Gunneridae</taxon>
        <taxon>Pentapetalae</taxon>
        <taxon>rosids</taxon>
        <taxon>fabids</taxon>
        <taxon>Rosales</taxon>
        <taxon>Moraceae</taxon>
        <taxon>Ficeae</taxon>
        <taxon>Ficus</taxon>
    </lineage>
</organism>
<proteinExistence type="predicted"/>
<accession>A0AA88AKR2</accession>
<dbReference type="Gramene" id="FCD_00026814-RA">
    <property type="protein sequence ID" value="FCD_00026814-RA:cds"/>
    <property type="gene ID" value="FCD_00026814"/>
</dbReference>
<name>A0AA88AKR2_FICCA</name>
<dbReference type="AlphaFoldDB" id="A0AA88AKR2"/>
<dbReference type="EMBL" id="BTGU01000054">
    <property type="protein sequence ID" value="GMN54962.1"/>
    <property type="molecule type" value="Genomic_DNA"/>
</dbReference>
<comment type="caution">
    <text evidence="1">The sequence shown here is derived from an EMBL/GenBank/DDBJ whole genome shotgun (WGS) entry which is preliminary data.</text>
</comment>
<gene>
    <name evidence="1" type="ORF">TIFTF001_024080</name>
</gene>
<protein>
    <submittedName>
        <fullName evidence="1">Uncharacterized protein</fullName>
    </submittedName>
</protein>
<evidence type="ECO:0000313" key="1">
    <source>
        <dbReference type="EMBL" id="GMN54962.1"/>
    </source>
</evidence>
<reference evidence="1" key="1">
    <citation type="submission" date="2023-07" db="EMBL/GenBank/DDBJ databases">
        <title>draft genome sequence of fig (Ficus carica).</title>
        <authorList>
            <person name="Takahashi T."/>
            <person name="Nishimura K."/>
        </authorList>
    </citation>
    <scope>NUCLEOTIDE SEQUENCE</scope>
</reference>
<dbReference type="Proteomes" id="UP001187192">
    <property type="component" value="Unassembled WGS sequence"/>
</dbReference>